<dbReference type="PANTHER" id="PTHR37166:SF1">
    <property type="entry name" value="PROTEIN FLAG"/>
    <property type="match status" value="1"/>
</dbReference>
<evidence type="ECO:0000256" key="1">
    <source>
        <dbReference type="SAM" id="MobiDB-lite"/>
    </source>
</evidence>
<sequence length="123" mass="13191">MRISTVSVEGYSPPANVAANPAPAAPVTSRPSAPVELPSKAVAATSELIKKEQLQDAANKLNKVVQTMTNGVEFTVDSETGIHVVKVIDTRTDEVIRQFPSEELVDLAKSLDRLQGLVIRQKA</sequence>
<protein>
    <recommendedName>
        <fullName evidence="4">Flagellar biosynthesis protein FlaG</fullName>
    </recommendedName>
</protein>
<comment type="caution">
    <text evidence="2">The sequence shown here is derived from an EMBL/GenBank/DDBJ whole genome shotgun (WGS) entry which is preliminary data.</text>
</comment>
<dbReference type="Proteomes" id="UP000197535">
    <property type="component" value="Unassembled WGS sequence"/>
</dbReference>
<dbReference type="AlphaFoldDB" id="A0A254TGK2"/>
<dbReference type="Pfam" id="PF03646">
    <property type="entry name" value="FlaG"/>
    <property type="match status" value="1"/>
</dbReference>
<organism evidence="2 3">
    <name type="scientific">Noviherbaspirillum denitrificans</name>
    <dbReference type="NCBI Taxonomy" id="1968433"/>
    <lineage>
        <taxon>Bacteria</taxon>
        <taxon>Pseudomonadati</taxon>
        <taxon>Pseudomonadota</taxon>
        <taxon>Betaproteobacteria</taxon>
        <taxon>Burkholderiales</taxon>
        <taxon>Oxalobacteraceae</taxon>
        <taxon>Noviherbaspirillum</taxon>
    </lineage>
</organism>
<dbReference type="Gene3D" id="3.30.160.170">
    <property type="entry name" value="FlaG-like"/>
    <property type="match status" value="1"/>
</dbReference>
<dbReference type="OrthoDB" id="8565152at2"/>
<dbReference type="SUPFAM" id="SSF160214">
    <property type="entry name" value="FlaG-like"/>
    <property type="match status" value="1"/>
</dbReference>
<dbReference type="InterPro" id="IPR035924">
    <property type="entry name" value="FlaG-like_sf"/>
</dbReference>
<dbReference type="RefSeq" id="WP_088708154.1">
    <property type="nucleotide sequence ID" value="NZ_LSTO01000001.1"/>
</dbReference>
<evidence type="ECO:0008006" key="4">
    <source>
        <dbReference type="Google" id="ProtNLM"/>
    </source>
</evidence>
<dbReference type="InterPro" id="IPR005186">
    <property type="entry name" value="FlaG"/>
</dbReference>
<feature type="compositionally biased region" description="Low complexity" evidence="1">
    <location>
        <begin position="13"/>
        <end position="27"/>
    </location>
</feature>
<proteinExistence type="predicted"/>
<dbReference type="PANTHER" id="PTHR37166">
    <property type="entry name" value="PROTEIN FLAG"/>
    <property type="match status" value="1"/>
</dbReference>
<feature type="region of interest" description="Disordered" evidence="1">
    <location>
        <begin position="1"/>
        <end position="33"/>
    </location>
</feature>
<evidence type="ECO:0000313" key="2">
    <source>
        <dbReference type="EMBL" id="OWW21297.1"/>
    </source>
</evidence>
<name>A0A254TGK2_9BURK</name>
<gene>
    <name evidence="2" type="ORF">AYR66_19275</name>
</gene>
<accession>A0A254TGK2</accession>
<reference evidence="2 3" key="1">
    <citation type="submission" date="2016-02" db="EMBL/GenBank/DDBJ databases">
        <authorList>
            <person name="Wen L."/>
            <person name="He K."/>
            <person name="Yang H."/>
        </authorList>
    </citation>
    <scope>NUCLEOTIDE SEQUENCE [LARGE SCALE GENOMIC DNA]</scope>
    <source>
        <strain evidence="2 3">TSA40</strain>
    </source>
</reference>
<keyword evidence="3" id="KW-1185">Reference proteome</keyword>
<evidence type="ECO:0000313" key="3">
    <source>
        <dbReference type="Proteomes" id="UP000197535"/>
    </source>
</evidence>
<dbReference type="EMBL" id="LSTO01000001">
    <property type="protein sequence ID" value="OWW21297.1"/>
    <property type="molecule type" value="Genomic_DNA"/>
</dbReference>